<feature type="compositionally biased region" description="Polar residues" evidence="13">
    <location>
        <begin position="1687"/>
        <end position="1700"/>
    </location>
</feature>
<evidence type="ECO:0000313" key="16">
    <source>
        <dbReference type="EMBL" id="ERE72691.1"/>
    </source>
</evidence>
<keyword evidence="7" id="KW-0862">Zinc</keyword>
<evidence type="ECO:0000259" key="15">
    <source>
        <dbReference type="PROSITE" id="PS50157"/>
    </source>
</evidence>
<evidence type="ECO:0000256" key="6">
    <source>
        <dbReference type="ARBA" id="ARBA00022771"/>
    </source>
</evidence>
<feature type="compositionally biased region" description="Basic and acidic residues" evidence="13">
    <location>
        <begin position="805"/>
        <end position="814"/>
    </location>
</feature>
<evidence type="ECO:0000256" key="8">
    <source>
        <dbReference type="ARBA" id="ARBA00023015"/>
    </source>
</evidence>
<evidence type="ECO:0000259" key="14">
    <source>
        <dbReference type="PROSITE" id="PS50035"/>
    </source>
</evidence>
<dbReference type="FunFam" id="3.30.160.60:FF:000114">
    <property type="entry name" value="Zinc finger and BTB domain-containing protein 18"/>
    <property type="match status" value="1"/>
</dbReference>
<dbReference type="InterPro" id="IPR001736">
    <property type="entry name" value="PLipase_D/transphosphatidylase"/>
</dbReference>
<dbReference type="FunFam" id="3.30.160.60:FF:000096">
    <property type="entry name" value="Zinc finger and BTB domain-containing protein 18 isoform 1"/>
    <property type="match status" value="1"/>
</dbReference>
<feature type="domain" description="C2H2-type" evidence="15">
    <location>
        <begin position="327"/>
        <end position="354"/>
    </location>
</feature>
<dbReference type="EMBL" id="KE680301">
    <property type="protein sequence ID" value="ERE72691.1"/>
    <property type="molecule type" value="Genomic_DNA"/>
</dbReference>
<feature type="region of interest" description="Disordered" evidence="13">
    <location>
        <begin position="751"/>
        <end position="917"/>
    </location>
</feature>
<feature type="compositionally biased region" description="Low complexity" evidence="13">
    <location>
        <begin position="1536"/>
        <end position="1554"/>
    </location>
</feature>
<keyword evidence="11" id="KW-0539">Nucleus</keyword>
<dbReference type="GO" id="GO:0003824">
    <property type="term" value="F:catalytic activity"/>
    <property type="evidence" value="ECO:0007669"/>
    <property type="project" value="InterPro"/>
</dbReference>
<proteinExistence type="inferred from homology"/>
<dbReference type="PROSITE" id="PS50157">
    <property type="entry name" value="ZINC_FINGER_C2H2_2"/>
    <property type="match status" value="4"/>
</dbReference>
<feature type="domain" description="PLD phosphodiesterase" evidence="14">
    <location>
        <begin position="2214"/>
        <end position="2240"/>
    </location>
</feature>
<feature type="compositionally biased region" description="Basic and acidic residues" evidence="13">
    <location>
        <begin position="1336"/>
        <end position="1345"/>
    </location>
</feature>
<dbReference type="Pfam" id="PF00651">
    <property type="entry name" value="BTB"/>
    <property type="match status" value="1"/>
</dbReference>
<keyword evidence="4" id="KW-0479">Metal-binding</keyword>
<dbReference type="PROSITE" id="PS00028">
    <property type="entry name" value="ZINC_FINGER_C2H2_1"/>
    <property type="match status" value="4"/>
</dbReference>
<feature type="region of interest" description="Disordered" evidence="13">
    <location>
        <begin position="1"/>
        <end position="27"/>
    </location>
</feature>
<dbReference type="FunFam" id="3.30.870.10:FF:000019">
    <property type="entry name" value="phospholipase D3 isoform X1"/>
    <property type="match status" value="1"/>
</dbReference>
<dbReference type="InterPro" id="IPR032803">
    <property type="entry name" value="PLDc_3"/>
</dbReference>
<evidence type="ECO:0000256" key="2">
    <source>
        <dbReference type="ARBA" id="ARBA00008664"/>
    </source>
</evidence>
<comment type="similarity">
    <text evidence="2">Belongs to the phospholipase D family.</text>
</comment>
<sequence length="2298" mass="250663">MRYEPHGRARSASGEQRVLRRDQPASSRDTVRLNGDIVTVPAFSRLLDFMYEGRLDLHSLPVEDVLAAASYLHMYDIVKVCKGRLRKKDPDLETRALGIELPSQPPHSLPSWSPDFCHAAPKAKPPSLGVKAAHPLPTFGPPSWQVTGESSGALDLSLKPGPRLEQVHPPCTLQTTFCSSVQQGAQPLVKAEQDSLSDQGSSSPRSANRSPPPVCASAAQGLAVDLEPLSVRGTGSQQLGLDAEPVVDSEALGPDRHLCICPLCCKLFPSTHALQLHLSAHFRERDSVRARLSPEGAVPTCPLCSKTFSCTYTLKRHERTHSGEKPYTCVQCGKSFQYSHNLSRHAVVHTREKPHACRWCERRFTQSGDLYRHVRKFHYGLVKSLLGQAGLLSAKMSVTSWFLVSSSGTRHRLPRELIFVGRDECELMLQLHSNMYVLERVQHRVPEEALKHEKYTSQLQVSVKASAPKRSEALPEHTPYCESSQPRPEKGDRRHGAEAVAYRTPLYGQPSWWGEDDSVTPPEDRHQEEPYPERPKDPAHQDGELDGCRAPAEPPDYSFRREPSYFEIPTKEAPQPPLLPEVPTQEVPTKDQEASGGGTPPVVQSHASFTIEFDDCSPGKVKIKDHITKFSLRQRRPPSKEATPVEMVSAETKVADWLVQNDPSLLRRDGPGDDRQSTKSDLPIHTRTLKGHRHEDGTQSDSEDPLAKAASVSGAPTEASGEQVRLQRQIKRDPQELLHNQQAFVIEFFDEDTPRKKRSQSFTHTPPVDPKADKRRGTGTADRERPGVTVRAAGSSSGPQRASSLKREKTEERLGNTSPIPRASTRPFGSVGRRSRLAQDFMAQCMRDSSPATRPGPEKTPPVLPAPLTPRGASPVTPSTTPPPPTDPQLTKARRQEEDDSLSDAGTYTIETEAQDREVEEARKMIDQVFGVFESPELSRVSSATFRPVIRGDKDESSDGGMAQRMALLQEFASRAPGMAPQMEQQSLLVPGSPGGQKWVSRWASLADSYSDTGLAEDGPGRRTGEPEGALPVRTRRLLPQLPSDRADSPAGLEAARRSGPGPPELGNEQASHLIGQEDLDPDSLSDASGSDGGRGPEPGPERQEELAWAKGRRSPRAPGEPAPTSFFIGDQNGEATFPKKSFVAPGEVDGPGRVVQTSPSARDSLYVSANGRMMIQLRSGRSPEPDPAPPKEALAFARQESFTKEPASGPPAPGKLPHISNHPLLQDLAAARASRMDFHTQDTHLILKETETALAALEARLRSKSADEHEGGSTPRPPEDSLSGDSDVDTASTISLLSGKNGPSPTTPQTPGPQKEILLSPPAAPDPGGTTQGSARDRLSEKQHRPPGPADLGHGEPSRRLAMRRGHGSRGSLDWPEEERGSGPAHLPSSNHETPEATGIGRQGPRRKPVAPPPSPAAREEPSRSSSTAQKVQQALTRSNSLSTPRPTRASRLRRARLGDASDTEAVDGERGTAANPEPANRSAPEQAKKLTRLDILAMPRKRAGSFTGPSDSETAPARTGFSGRSAELYSTSRKPTIAEARAAARKTAAPAANTGPRQPFSRARPGSARYSSSTRRRQQGSDYTSTSEEEYGSHHSSPKHTRSHASTATQTPRASSSTRVRSQATGPRDTDDDEEEPDPYGFIVQTAEIAEIARLSQTLVKDVAILAREIHDVAGDGDTLGSPGPTRSPSLGNVPSTPASTISAREELVQRIPEASLNFQKVPPGSMNSHNLDQNMNDSCEDALANKTRPRNREEARSFQVIFDNLMLNPVSQLSHAIRENTEHLAEKMKILFQNTGRAWEDLEARINAENEVPILKTSNKEISSILKELRRVQKQLEVINAIVDPSVNLDLLMGNRTPAGSIQQGLGKARPAAQSSTSASVDTLLPALPLRSFPQRANCGPPGLPEPAFLPDAERRSFLEYEGKQKRCKEPLATLLLWPGQETAPLEFLSTVVHGYVHIPASFAVRLILVESIPQDLPFASGSPAAQPLAQAWLQLLDSAQESVHVASYYWSLTGPDIGVNDSSSQMVKELGAVIYNCSQLAQDLEKTFQTYWVLGVPQAVLPKPWPRNFSSHTNCFHPFRGFFDGVPTTAYFSASPPALCPRGRTRDLDAVLGVMAGAREFIYVSVMDYFPTKCYTHPARYWPVLDNALRAAAFNKGVRVRLLVSCWFNTDPTMFAFLRSLQAFSNPSAGISVEVKVFIVPVGNHSNIPFSRVNHSKFMVTDKAAYIGTSNWSEDYFSSTSGVGLVVSQMTPGAQPGVTLVQEQLRRLFERDWSSRYAVGLDKGAPSQDCVWQG</sequence>
<evidence type="ECO:0000256" key="3">
    <source>
        <dbReference type="ARBA" id="ARBA00010436"/>
    </source>
</evidence>
<dbReference type="Pfam" id="PF13918">
    <property type="entry name" value="PLDc_3"/>
    <property type="match status" value="1"/>
</dbReference>
<evidence type="ECO:0000256" key="9">
    <source>
        <dbReference type="ARBA" id="ARBA00023125"/>
    </source>
</evidence>
<dbReference type="InterPro" id="IPR029300">
    <property type="entry name" value="CEP170_C"/>
</dbReference>
<protein>
    <submittedName>
        <fullName evidence="16">Zinc finger, C2H2-like containing protein</fullName>
    </submittedName>
</protein>
<gene>
    <name evidence="16" type="ORF">H671_5g14817</name>
</gene>
<dbReference type="InterPro" id="IPR013087">
    <property type="entry name" value="Znf_C2H2_type"/>
</dbReference>
<feature type="domain" description="C2H2-type" evidence="15">
    <location>
        <begin position="355"/>
        <end position="383"/>
    </location>
</feature>
<evidence type="ECO:0000256" key="1">
    <source>
        <dbReference type="ARBA" id="ARBA00004123"/>
    </source>
</evidence>
<dbReference type="InterPro" id="IPR000210">
    <property type="entry name" value="BTB/POZ_dom"/>
</dbReference>
<name>A0A061I3H5_CRIGR</name>
<feature type="compositionally biased region" description="Polar residues" evidence="13">
    <location>
        <begin position="794"/>
        <end position="803"/>
    </location>
</feature>
<feature type="compositionally biased region" description="Basic and acidic residues" evidence="13">
    <location>
        <begin position="522"/>
        <end position="547"/>
    </location>
</feature>
<organism evidence="16 17">
    <name type="scientific">Cricetulus griseus</name>
    <name type="common">Chinese hamster</name>
    <name type="synonym">Cricetulus barabensis griseus</name>
    <dbReference type="NCBI Taxonomy" id="10029"/>
    <lineage>
        <taxon>Eukaryota</taxon>
        <taxon>Metazoa</taxon>
        <taxon>Chordata</taxon>
        <taxon>Craniata</taxon>
        <taxon>Vertebrata</taxon>
        <taxon>Euteleostomi</taxon>
        <taxon>Mammalia</taxon>
        <taxon>Eutheria</taxon>
        <taxon>Euarchontoglires</taxon>
        <taxon>Glires</taxon>
        <taxon>Rodentia</taxon>
        <taxon>Myomorpha</taxon>
        <taxon>Muroidea</taxon>
        <taxon>Cricetidae</taxon>
        <taxon>Cricetinae</taxon>
        <taxon>Cricetulus</taxon>
    </lineage>
</organism>
<comment type="similarity">
    <text evidence="3">Belongs to the CEP170 family.</text>
</comment>
<dbReference type="GO" id="GO:0005634">
    <property type="term" value="C:nucleus"/>
    <property type="evidence" value="ECO:0007669"/>
    <property type="project" value="UniProtKB-SubCell"/>
</dbReference>
<dbReference type="InterPro" id="IPR036236">
    <property type="entry name" value="Znf_C2H2_sf"/>
</dbReference>
<dbReference type="SUPFAM" id="SSF56024">
    <property type="entry name" value="Phospholipase D/nuclease"/>
    <property type="match status" value="1"/>
</dbReference>
<keyword evidence="9" id="KW-0238">DNA-binding</keyword>
<evidence type="ECO:0000313" key="17">
    <source>
        <dbReference type="Proteomes" id="UP000030759"/>
    </source>
</evidence>
<dbReference type="Gene3D" id="3.30.710.10">
    <property type="entry name" value="Potassium Channel Kv1.1, Chain A"/>
    <property type="match status" value="1"/>
</dbReference>
<dbReference type="Pfam" id="PF00096">
    <property type="entry name" value="zf-C2H2"/>
    <property type="match status" value="1"/>
</dbReference>
<keyword evidence="10" id="KW-0804">Transcription</keyword>
<comment type="subcellular location">
    <subcellularLocation>
        <location evidence="1">Nucleus</location>
    </subcellularLocation>
</comment>
<reference evidence="17" key="1">
    <citation type="journal article" date="2013" name="Nat. Biotechnol.">
        <title>Chinese hamster genome sequenced from sorted chromosomes.</title>
        <authorList>
            <person name="Brinkrolf K."/>
            <person name="Rupp O."/>
            <person name="Laux H."/>
            <person name="Kollin F."/>
            <person name="Ernst W."/>
            <person name="Linke B."/>
            <person name="Kofler R."/>
            <person name="Romand S."/>
            <person name="Hesse F."/>
            <person name="Budach W.E."/>
            <person name="Galosy S."/>
            <person name="Muller D."/>
            <person name="Noll T."/>
            <person name="Wienberg J."/>
            <person name="Jostock T."/>
            <person name="Leonard M."/>
            <person name="Grillari J."/>
            <person name="Tauch A."/>
            <person name="Goesmann A."/>
            <person name="Helk B."/>
            <person name="Mott J.E."/>
            <person name="Puhler A."/>
            <person name="Borth N."/>
        </authorList>
    </citation>
    <scope>NUCLEOTIDE SEQUENCE [LARGE SCALE GENOMIC DNA]</scope>
    <source>
        <strain evidence="17">17A/GY</strain>
    </source>
</reference>
<accession>A0A061I3H5</accession>
<dbReference type="Pfam" id="PF15308">
    <property type="entry name" value="CEP170_C"/>
    <property type="match status" value="1"/>
</dbReference>
<feature type="compositionally biased region" description="Pro residues" evidence="13">
    <location>
        <begin position="858"/>
        <end position="868"/>
    </location>
</feature>
<keyword evidence="5" id="KW-0677">Repeat</keyword>
<dbReference type="GO" id="GO:0003677">
    <property type="term" value="F:DNA binding"/>
    <property type="evidence" value="ECO:0007669"/>
    <property type="project" value="UniProtKB-KW"/>
</dbReference>
<dbReference type="Pfam" id="PF00614">
    <property type="entry name" value="PLDc"/>
    <property type="match status" value="1"/>
</dbReference>
<dbReference type="Gene3D" id="3.30.160.60">
    <property type="entry name" value="Classic Zinc Finger"/>
    <property type="match status" value="3"/>
</dbReference>
<feature type="domain" description="C2H2-type" evidence="15">
    <location>
        <begin position="259"/>
        <end position="286"/>
    </location>
</feature>
<feature type="compositionally biased region" description="Basic and acidic residues" evidence="13">
    <location>
        <begin position="1260"/>
        <end position="1272"/>
    </location>
</feature>
<dbReference type="InterPro" id="IPR051176">
    <property type="entry name" value="Cent_Immune-Sig_Mod"/>
</dbReference>
<evidence type="ECO:0000256" key="10">
    <source>
        <dbReference type="ARBA" id="ARBA00023163"/>
    </source>
</evidence>
<feature type="domain" description="C2H2-type" evidence="15">
    <location>
        <begin position="299"/>
        <end position="326"/>
    </location>
</feature>
<dbReference type="SMART" id="SM00355">
    <property type="entry name" value="ZnF_C2H2"/>
    <property type="match status" value="4"/>
</dbReference>
<feature type="compositionally biased region" description="Polar residues" evidence="13">
    <location>
        <begin position="1431"/>
        <end position="1443"/>
    </location>
</feature>
<feature type="compositionally biased region" description="Basic and acidic residues" evidence="13">
    <location>
        <begin position="487"/>
        <end position="497"/>
    </location>
</feature>
<evidence type="ECO:0000256" key="11">
    <source>
        <dbReference type="ARBA" id="ARBA00023242"/>
    </source>
</evidence>
<dbReference type="Proteomes" id="UP000030759">
    <property type="component" value="Unassembled WGS sequence"/>
</dbReference>
<feature type="region of interest" description="Disordered" evidence="13">
    <location>
        <begin position="661"/>
        <end position="735"/>
    </location>
</feature>
<feature type="region of interest" description="Disordered" evidence="13">
    <location>
        <begin position="1676"/>
        <end position="1700"/>
    </location>
</feature>
<feature type="region of interest" description="Disordered" evidence="13">
    <location>
        <begin position="975"/>
        <end position="1161"/>
    </location>
</feature>
<feature type="compositionally biased region" description="Polar residues" evidence="13">
    <location>
        <begin position="1606"/>
        <end position="1627"/>
    </location>
</feature>
<dbReference type="PANTHER" id="PTHR15715">
    <property type="entry name" value="CENTROSOMAL PROTEIN OF 170 KDA"/>
    <property type="match status" value="1"/>
</dbReference>
<feature type="region of interest" description="Disordered" evidence="13">
    <location>
        <begin position="460"/>
        <end position="604"/>
    </location>
</feature>
<feature type="region of interest" description="Disordered" evidence="13">
    <location>
        <begin position="1259"/>
        <end position="1641"/>
    </location>
</feature>
<dbReference type="SUPFAM" id="SSF57667">
    <property type="entry name" value="beta-beta-alpha zinc fingers"/>
    <property type="match status" value="2"/>
</dbReference>
<dbReference type="FunFam" id="3.30.160.60:FF:000646">
    <property type="entry name" value="Myeloid zinc finger 1"/>
    <property type="match status" value="1"/>
</dbReference>
<evidence type="ECO:0000256" key="5">
    <source>
        <dbReference type="ARBA" id="ARBA00022737"/>
    </source>
</evidence>
<dbReference type="SUPFAM" id="SSF54695">
    <property type="entry name" value="POZ domain"/>
    <property type="match status" value="1"/>
</dbReference>
<dbReference type="Gene3D" id="3.30.870.10">
    <property type="entry name" value="Endonuclease Chain A"/>
    <property type="match status" value="1"/>
</dbReference>
<evidence type="ECO:0000256" key="13">
    <source>
        <dbReference type="SAM" id="MobiDB-lite"/>
    </source>
</evidence>
<feature type="compositionally biased region" description="Basic and acidic residues" evidence="13">
    <location>
        <begin position="770"/>
        <end position="786"/>
    </location>
</feature>
<dbReference type="InterPro" id="IPR011333">
    <property type="entry name" value="SKP1/BTB/POZ_sf"/>
</dbReference>
<evidence type="ECO:0000256" key="12">
    <source>
        <dbReference type="PROSITE-ProRule" id="PRU00042"/>
    </source>
</evidence>
<feature type="compositionally biased region" description="Polar residues" evidence="13">
    <location>
        <begin position="1290"/>
        <end position="1299"/>
    </location>
</feature>
<evidence type="ECO:0000256" key="7">
    <source>
        <dbReference type="ARBA" id="ARBA00022833"/>
    </source>
</evidence>
<evidence type="ECO:0000256" key="4">
    <source>
        <dbReference type="ARBA" id="ARBA00022723"/>
    </source>
</evidence>
<dbReference type="PROSITE" id="PS50035">
    <property type="entry name" value="PLD"/>
    <property type="match status" value="1"/>
</dbReference>
<feature type="region of interest" description="Disordered" evidence="13">
    <location>
        <begin position="1179"/>
        <end position="1221"/>
    </location>
</feature>
<feature type="compositionally biased region" description="Basic and acidic residues" evidence="13">
    <location>
        <begin position="665"/>
        <end position="684"/>
    </location>
</feature>
<dbReference type="GO" id="GO:0008270">
    <property type="term" value="F:zinc ion binding"/>
    <property type="evidence" value="ECO:0007669"/>
    <property type="project" value="UniProtKB-KW"/>
</dbReference>
<dbReference type="PANTHER" id="PTHR15715:SF18">
    <property type="entry name" value="CENTROSOMAL PROTEIN OF 170 KDA PROTEIN B"/>
    <property type="match status" value="1"/>
</dbReference>
<keyword evidence="6 12" id="KW-0863">Zinc-finger</keyword>
<feature type="region of interest" description="Disordered" evidence="13">
    <location>
        <begin position="188"/>
        <end position="214"/>
    </location>
</feature>
<dbReference type="SMART" id="SM00155">
    <property type="entry name" value="PLDc"/>
    <property type="match status" value="1"/>
</dbReference>
<keyword evidence="8" id="KW-0805">Transcription regulation</keyword>